<evidence type="ECO:0000256" key="8">
    <source>
        <dbReference type="ARBA" id="ARBA00022741"/>
    </source>
</evidence>
<comment type="caution">
    <text evidence="14">The sequence shown here is derived from an EMBL/GenBank/DDBJ whole genome shotgun (WGS) entry which is preliminary data.</text>
</comment>
<evidence type="ECO:0000313" key="14">
    <source>
        <dbReference type="EMBL" id="OQV14463.1"/>
    </source>
</evidence>
<sequence length="309" mass="35313">MKLFFWLKLQDSSQRRLLLFPLVVLIVWCLAVYIIGRIALSHNGDEKSKASKDLGRKKVRVFCMLNHKAGDEARARAVLETWLKRCDGYAFVSTRERTGSPTIVVPRNESRLILWVKVQAMLRRANTLRNEYDWFLKTDDDTYVIVENLRLFLSNHSATEAVYFGNEFSHDIPGGFLSGGAGYVLSKTAVQLIVEKGFDTGLCDLADHEVEEHRLAQCAGKVGVRQDGDTIDHLGRGRFFPYGPEKHFTPGNEDLGGWSKHRLGHHFNCCSDTAISFHYITPIYMYILDYFIYILQPSKDWTNAEKTDV</sequence>
<dbReference type="OrthoDB" id="414175at2759"/>
<feature type="transmembrane region" description="Helical" evidence="12">
    <location>
        <begin position="20"/>
        <end position="40"/>
    </location>
</feature>
<dbReference type="AlphaFoldDB" id="A0A1W0WH55"/>
<dbReference type="InterPro" id="IPR026050">
    <property type="entry name" value="C1GALT1/C1GALT1_chp1"/>
</dbReference>
<feature type="domain" description="Fringe-like glycosyltransferase" evidence="13">
    <location>
        <begin position="72"/>
        <end position="193"/>
    </location>
</feature>
<evidence type="ECO:0000256" key="12">
    <source>
        <dbReference type="SAM" id="Phobius"/>
    </source>
</evidence>
<keyword evidence="6" id="KW-0808">Transferase</keyword>
<keyword evidence="11 12" id="KW-0472">Membrane</keyword>
<evidence type="ECO:0000256" key="6">
    <source>
        <dbReference type="ARBA" id="ARBA00022679"/>
    </source>
</evidence>
<evidence type="ECO:0000256" key="1">
    <source>
        <dbReference type="ARBA" id="ARBA00004606"/>
    </source>
</evidence>
<dbReference type="EMBL" id="MTYJ01000104">
    <property type="protein sequence ID" value="OQV14463.1"/>
    <property type="molecule type" value="Genomic_DNA"/>
</dbReference>
<keyword evidence="7 12" id="KW-0812">Transmembrane</keyword>
<accession>A0A1W0WH55</accession>
<keyword evidence="10 12" id="KW-1133">Transmembrane helix</keyword>
<evidence type="ECO:0000259" key="13">
    <source>
        <dbReference type="Pfam" id="PF02434"/>
    </source>
</evidence>
<dbReference type="PANTHER" id="PTHR23033:SF8">
    <property type="entry name" value="HEXOSYLTRANSFERASE"/>
    <property type="match status" value="1"/>
</dbReference>
<keyword evidence="5" id="KW-0328">Glycosyltransferase</keyword>
<name>A0A1W0WH55_HYPEX</name>
<dbReference type="PANTHER" id="PTHR23033">
    <property type="entry name" value="BETA1,3-GALACTOSYLTRANSFERASE"/>
    <property type="match status" value="1"/>
</dbReference>
<dbReference type="Gene3D" id="3.90.550.50">
    <property type="match status" value="1"/>
</dbReference>
<dbReference type="GO" id="GO:0016020">
    <property type="term" value="C:membrane"/>
    <property type="evidence" value="ECO:0007669"/>
    <property type="project" value="UniProtKB-SubCell"/>
</dbReference>
<dbReference type="Proteomes" id="UP000192578">
    <property type="component" value="Unassembled WGS sequence"/>
</dbReference>
<evidence type="ECO:0000256" key="3">
    <source>
        <dbReference type="ARBA" id="ARBA00006462"/>
    </source>
</evidence>
<dbReference type="Pfam" id="PF02434">
    <property type="entry name" value="Fringe"/>
    <property type="match status" value="1"/>
</dbReference>
<evidence type="ECO:0000256" key="11">
    <source>
        <dbReference type="ARBA" id="ARBA00023136"/>
    </source>
</evidence>
<proteinExistence type="inferred from homology"/>
<evidence type="ECO:0000256" key="4">
    <source>
        <dbReference type="ARBA" id="ARBA00012557"/>
    </source>
</evidence>
<evidence type="ECO:0000256" key="2">
    <source>
        <dbReference type="ARBA" id="ARBA00004922"/>
    </source>
</evidence>
<organism evidence="14 15">
    <name type="scientific">Hypsibius exemplaris</name>
    <name type="common">Freshwater tardigrade</name>
    <dbReference type="NCBI Taxonomy" id="2072580"/>
    <lineage>
        <taxon>Eukaryota</taxon>
        <taxon>Metazoa</taxon>
        <taxon>Ecdysozoa</taxon>
        <taxon>Tardigrada</taxon>
        <taxon>Eutardigrada</taxon>
        <taxon>Parachela</taxon>
        <taxon>Hypsibioidea</taxon>
        <taxon>Hypsibiidae</taxon>
        <taxon>Hypsibius</taxon>
    </lineage>
</organism>
<evidence type="ECO:0000256" key="5">
    <source>
        <dbReference type="ARBA" id="ARBA00022676"/>
    </source>
</evidence>
<comment type="similarity">
    <text evidence="3">Belongs to the glycosyltransferase 31 family. Beta3-Gal-T subfamily.</text>
</comment>
<reference evidence="15" key="1">
    <citation type="submission" date="2017-01" db="EMBL/GenBank/DDBJ databases">
        <title>Comparative genomics of anhydrobiosis in the tardigrade Hypsibius dujardini.</title>
        <authorList>
            <person name="Yoshida Y."/>
            <person name="Koutsovoulos G."/>
            <person name="Laetsch D."/>
            <person name="Stevens L."/>
            <person name="Kumar S."/>
            <person name="Horikawa D."/>
            <person name="Ishino K."/>
            <person name="Komine S."/>
            <person name="Tomita M."/>
            <person name="Blaxter M."/>
            <person name="Arakawa K."/>
        </authorList>
    </citation>
    <scope>NUCLEOTIDE SEQUENCE [LARGE SCALE GENOMIC DNA]</scope>
    <source>
        <strain evidence="15">Z151</strain>
    </source>
</reference>
<keyword evidence="15" id="KW-1185">Reference proteome</keyword>
<dbReference type="InterPro" id="IPR003378">
    <property type="entry name" value="Fringe-like_glycosylTrfase"/>
</dbReference>
<gene>
    <name evidence="14" type="ORF">BV898_11305</name>
</gene>
<evidence type="ECO:0000313" key="15">
    <source>
        <dbReference type="Proteomes" id="UP000192578"/>
    </source>
</evidence>
<keyword evidence="8" id="KW-0547">Nucleotide-binding</keyword>
<evidence type="ECO:0000256" key="10">
    <source>
        <dbReference type="ARBA" id="ARBA00022989"/>
    </source>
</evidence>
<protein>
    <recommendedName>
        <fullName evidence="4">N-acetylgalactosaminide beta-1,3-galactosyltransferase</fullName>
        <ecNumber evidence="4">2.4.1.122</ecNumber>
    </recommendedName>
</protein>
<dbReference type="GO" id="GO:0000166">
    <property type="term" value="F:nucleotide binding"/>
    <property type="evidence" value="ECO:0007669"/>
    <property type="project" value="UniProtKB-KW"/>
</dbReference>
<dbReference type="EC" id="2.4.1.122" evidence="4"/>
<dbReference type="GO" id="GO:0016263">
    <property type="term" value="F:glycoprotein-N-acetylgalactosamine 3-beta-galactosyltransferase activity"/>
    <property type="evidence" value="ECO:0007669"/>
    <property type="project" value="UniProtKB-EC"/>
</dbReference>
<comment type="subcellular location">
    <subcellularLocation>
        <location evidence="1">Membrane</location>
        <topology evidence="1">Single-pass type II membrane protein</topology>
    </subcellularLocation>
</comment>
<evidence type="ECO:0000256" key="7">
    <source>
        <dbReference type="ARBA" id="ARBA00022692"/>
    </source>
</evidence>
<keyword evidence="9" id="KW-0735">Signal-anchor</keyword>
<evidence type="ECO:0000256" key="9">
    <source>
        <dbReference type="ARBA" id="ARBA00022968"/>
    </source>
</evidence>
<comment type="pathway">
    <text evidence="2">Protein modification; protein glycosylation.</text>
</comment>